<dbReference type="PANTHER" id="PTHR47977">
    <property type="entry name" value="RAS-RELATED PROTEIN RAB"/>
    <property type="match status" value="1"/>
</dbReference>
<dbReference type="GO" id="GO:0005525">
    <property type="term" value="F:GTP binding"/>
    <property type="evidence" value="ECO:0007669"/>
    <property type="project" value="UniProtKB-KW"/>
</dbReference>
<keyword evidence="9" id="KW-1185">Reference proteome</keyword>
<sequence length="531" mass="62229">MEELECSKHNKTYEYICFQCNLLFCYRCSNDHPKSHANHTCEHIDDIKSQLLKTIDNTKNINKNKNNSNSNENNDNSTKEIENNYIQSQIDKLWSNIKDSSKQYKSLEDKQQKISDHFAILHKYLTEEELKLKKPIINDIDLLKDQIKLKLEEFKSFIKIINTLKHNSNNTSSSSNVTDDNDQDNDHDNNENDTTNSIESIINSIQSIESVQQFIKHHDQTLFDYQNYNNNIVGYLKDHTDSIDIILLKLINIHNNQYIRSISKNNVYYYQPTTNIIDNYNIITTLTPYDIEIYQKNIQQTIKVINKSDNLIPKTINTTTVEQKSVLQRTDPIFSIKQDLSLESVYSRYFKNLEPTTISNDKTEFTFKFLLMGDSTVGKKEMINYFDSSPGFATTDFKQRIFTRDKFTFNLQLWDTYGFERMTSLNIPDQMAIFIVYDVTNSDSFENVTRLFNIINDNYGTLAFKILVGNKCDKPNRVIGYEKGQKLANRLGMSFMETSAKTGQGIEELFMKFYNKNMIWEYETQNQKTKQ</sequence>
<dbReference type="PROSITE" id="PS50119">
    <property type="entry name" value="ZF_BBOX"/>
    <property type="match status" value="1"/>
</dbReference>
<dbReference type="OMA" id="RYFDNTF"/>
<reference evidence="8 9" key="1">
    <citation type="journal article" date="2011" name="Genome Res.">
        <title>Phylogeny-wide analysis of social amoeba genomes highlights ancient origins for complex intercellular communication.</title>
        <authorList>
            <person name="Heidel A.J."/>
            <person name="Lawal H.M."/>
            <person name="Felder M."/>
            <person name="Schilde C."/>
            <person name="Helps N.R."/>
            <person name="Tunggal B."/>
            <person name="Rivero F."/>
            <person name="John U."/>
            <person name="Schleicher M."/>
            <person name="Eichinger L."/>
            <person name="Platzer M."/>
            <person name="Noegel A.A."/>
            <person name="Schaap P."/>
            <person name="Gloeckner G."/>
        </authorList>
    </citation>
    <scope>NUCLEOTIDE SEQUENCE [LARGE SCALE GENOMIC DNA]</scope>
    <source>
        <strain evidence="9">ATCC 26659 / Pp 5 / PN500</strain>
    </source>
</reference>
<evidence type="ECO:0000313" key="9">
    <source>
        <dbReference type="Proteomes" id="UP000001396"/>
    </source>
</evidence>
<feature type="region of interest" description="Disordered" evidence="6">
    <location>
        <begin position="59"/>
        <end position="78"/>
    </location>
</feature>
<dbReference type="GO" id="GO:0003924">
    <property type="term" value="F:GTPase activity"/>
    <property type="evidence" value="ECO:0007669"/>
    <property type="project" value="InterPro"/>
</dbReference>
<dbReference type="RefSeq" id="XP_020431935.1">
    <property type="nucleotide sequence ID" value="XM_020577487.1"/>
</dbReference>
<keyword evidence="5" id="KW-0862">Zinc</keyword>
<gene>
    <name evidence="8" type="ORF">PPL_06633</name>
</gene>
<proteinExistence type="inferred from homology"/>
<dbReference type="FunFam" id="3.40.50.300:FF:001447">
    <property type="entry name" value="Ras-related protein Rab-1B"/>
    <property type="match status" value="1"/>
</dbReference>
<dbReference type="SMART" id="SM00173">
    <property type="entry name" value="RAS"/>
    <property type="match status" value="1"/>
</dbReference>
<dbReference type="GO" id="GO:0008270">
    <property type="term" value="F:zinc ion binding"/>
    <property type="evidence" value="ECO:0007669"/>
    <property type="project" value="UniProtKB-KW"/>
</dbReference>
<dbReference type="InterPro" id="IPR027417">
    <property type="entry name" value="P-loop_NTPase"/>
</dbReference>
<evidence type="ECO:0000256" key="4">
    <source>
        <dbReference type="ARBA" id="ARBA00023288"/>
    </source>
</evidence>
<feature type="compositionally biased region" description="Low complexity" evidence="6">
    <location>
        <begin position="59"/>
        <end position="76"/>
    </location>
</feature>
<dbReference type="SUPFAM" id="SSF52540">
    <property type="entry name" value="P-loop containing nucleoside triphosphate hydrolases"/>
    <property type="match status" value="1"/>
</dbReference>
<evidence type="ECO:0000256" key="6">
    <source>
        <dbReference type="SAM" id="MobiDB-lite"/>
    </source>
</evidence>
<evidence type="ECO:0000256" key="3">
    <source>
        <dbReference type="ARBA" id="ARBA00023134"/>
    </source>
</evidence>
<keyword evidence="4" id="KW-0449">Lipoprotein</keyword>
<dbReference type="PRINTS" id="PR00449">
    <property type="entry name" value="RASTRNSFRMNG"/>
</dbReference>
<dbReference type="Pfam" id="PF00071">
    <property type="entry name" value="Ras"/>
    <property type="match status" value="1"/>
</dbReference>
<protein>
    <recommendedName>
        <fullName evidence="7">B box-type domain-containing protein</fullName>
    </recommendedName>
</protein>
<dbReference type="PROSITE" id="PS51419">
    <property type="entry name" value="RAB"/>
    <property type="match status" value="1"/>
</dbReference>
<evidence type="ECO:0000256" key="5">
    <source>
        <dbReference type="PROSITE-ProRule" id="PRU00024"/>
    </source>
</evidence>
<dbReference type="Gene3D" id="3.30.160.60">
    <property type="entry name" value="Classic Zinc Finger"/>
    <property type="match status" value="1"/>
</dbReference>
<dbReference type="InterPro" id="IPR000315">
    <property type="entry name" value="Znf_B-box"/>
</dbReference>
<feature type="domain" description="B box-type" evidence="7">
    <location>
        <begin position="1"/>
        <end position="44"/>
    </location>
</feature>
<keyword evidence="5" id="KW-0479">Metal-binding</keyword>
<dbReference type="GeneID" id="31362115"/>
<organism evidence="8 9">
    <name type="scientific">Heterostelium pallidum (strain ATCC 26659 / Pp 5 / PN500)</name>
    <name type="common">Cellular slime mold</name>
    <name type="synonym">Polysphondylium pallidum</name>
    <dbReference type="NCBI Taxonomy" id="670386"/>
    <lineage>
        <taxon>Eukaryota</taxon>
        <taxon>Amoebozoa</taxon>
        <taxon>Evosea</taxon>
        <taxon>Eumycetozoa</taxon>
        <taxon>Dictyostelia</taxon>
        <taxon>Acytosteliales</taxon>
        <taxon>Acytosteliaceae</taxon>
        <taxon>Heterostelium</taxon>
    </lineage>
</organism>
<dbReference type="PROSITE" id="PS51421">
    <property type="entry name" value="RAS"/>
    <property type="match status" value="1"/>
</dbReference>
<dbReference type="AlphaFoldDB" id="D3BFA0"/>
<dbReference type="SUPFAM" id="SSF57845">
    <property type="entry name" value="B-box zinc-binding domain"/>
    <property type="match status" value="1"/>
</dbReference>
<dbReference type="Proteomes" id="UP000001396">
    <property type="component" value="Unassembled WGS sequence"/>
</dbReference>
<evidence type="ECO:0000256" key="2">
    <source>
        <dbReference type="ARBA" id="ARBA00022741"/>
    </source>
</evidence>
<keyword evidence="2" id="KW-0547">Nucleotide-binding</keyword>
<feature type="region of interest" description="Disordered" evidence="6">
    <location>
        <begin position="169"/>
        <end position="195"/>
    </location>
</feature>
<keyword evidence="5" id="KW-0863">Zinc-finger</keyword>
<comment type="caution">
    <text evidence="8">The sequence shown here is derived from an EMBL/GenBank/DDBJ whole genome shotgun (WGS) entry which is preliminary data.</text>
</comment>
<dbReference type="InterPro" id="IPR001806">
    <property type="entry name" value="Small_GTPase"/>
</dbReference>
<evidence type="ECO:0000259" key="7">
    <source>
        <dbReference type="PROSITE" id="PS50119"/>
    </source>
</evidence>
<dbReference type="CDD" id="cd00154">
    <property type="entry name" value="Rab"/>
    <property type="match status" value="1"/>
</dbReference>
<name>D3BFA0_HETP5</name>
<evidence type="ECO:0000256" key="1">
    <source>
        <dbReference type="ARBA" id="ARBA00006270"/>
    </source>
</evidence>
<feature type="compositionally biased region" description="Low complexity" evidence="6">
    <location>
        <begin position="169"/>
        <end position="178"/>
    </location>
</feature>
<dbReference type="SMART" id="SM00175">
    <property type="entry name" value="RAB"/>
    <property type="match status" value="1"/>
</dbReference>
<evidence type="ECO:0000313" key="8">
    <source>
        <dbReference type="EMBL" id="EFA79814.1"/>
    </source>
</evidence>
<dbReference type="Gene3D" id="3.40.50.300">
    <property type="entry name" value="P-loop containing nucleotide triphosphate hydrolases"/>
    <property type="match status" value="1"/>
</dbReference>
<dbReference type="InParanoid" id="D3BFA0"/>
<dbReference type="STRING" id="670386.D3BFA0"/>
<accession>D3BFA0</accession>
<dbReference type="SMART" id="SM00174">
    <property type="entry name" value="RHO"/>
    <property type="match status" value="1"/>
</dbReference>
<comment type="similarity">
    <text evidence="1">Belongs to the small GTPase superfamily. Rab family.</text>
</comment>
<dbReference type="InterPro" id="IPR050227">
    <property type="entry name" value="Rab"/>
</dbReference>
<keyword evidence="3" id="KW-0342">GTP-binding</keyword>
<dbReference type="EMBL" id="ADBJ01000031">
    <property type="protein sequence ID" value="EFA79814.1"/>
    <property type="molecule type" value="Genomic_DNA"/>
</dbReference>